<dbReference type="InterPro" id="IPR042197">
    <property type="entry name" value="Apaf_helical"/>
</dbReference>
<evidence type="ECO:0000259" key="7">
    <source>
        <dbReference type="Pfam" id="PF00931"/>
    </source>
</evidence>
<evidence type="ECO:0000256" key="5">
    <source>
        <dbReference type="ARBA" id="ARBA00022821"/>
    </source>
</evidence>
<dbReference type="Pfam" id="PF00931">
    <property type="entry name" value="NB-ARC"/>
    <property type="match status" value="1"/>
</dbReference>
<dbReference type="Pfam" id="PF23598">
    <property type="entry name" value="LRR_14"/>
    <property type="match status" value="1"/>
</dbReference>
<evidence type="ECO:0000256" key="4">
    <source>
        <dbReference type="ARBA" id="ARBA00022741"/>
    </source>
</evidence>
<dbReference type="FunFam" id="1.10.10.10:FF:000322">
    <property type="entry name" value="Probable disease resistance protein At1g63360"/>
    <property type="match status" value="1"/>
</dbReference>
<evidence type="ECO:0000259" key="8">
    <source>
        <dbReference type="Pfam" id="PF18052"/>
    </source>
</evidence>
<dbReference type="Gene3D" id="1.10.8.430">
    <property type="entry name" value="Helical domain of apoptotic protease-activating factors"/>
    <property type="match status" value="1"/>
</dbReference>
<dbReference type="Gene3D" id="1.10.10.10">
    <property type="entry name" value="Winged helix-like DNA-binding domain superfamily/Winged helix DNA-binding domain"/>
    <property type="match status" value="1"/>
</dbReference>
<keyword evidence="5" id="KW-0611">Plant defense</keyword>
<evidence type="ECO:0000256" key="1">
    <source>
        <dbReference type="ARBA" id="ARBA00008894"/>
    </source>
</evidence>
<dbReference type="InterPro" id="IPR036388">
    <property type="entry name" value="WH-like_DNA-bd_sf"/>
</dbReference>
<evidence type="ECO:0000259" key="10">
    <source>
        <dbReference type="Pfam" id="PF23598"/>
    </source>
</evidence>
<dbReference type="GO" id="GO:0043531">
    <property type="term" value="F:ADP binding"/>
    <property type="evidence" value="ECO:0007669"/>
    <property type="project" value="InterPro"/>
</dbReference>
<dbReference type="PRINTS" id="PR00364">
    <property type="entry name" value="DISEASERSIST"/>
</dbReference>
<feature type="domain" description="Disease resistance N-terminal" evidence="8">
    <location>
        <begin position="6"/>
        <end position="86"/>
    </location>
</feature>
<dbReference type="GO" id="GO:0005524">
    <property type="term" value="F:ATP binding"/>
    <property type="evidence" value="ECO:0007669"/>
    <property type="project" value="UniProtKB-KW"/>
</dbReference>
<evidence type="ECO:0000313" key="12">
    <source>
        <dbReference type="Proteomes" id="UP000077755"/>
    </source>
</evidence>
<keyword evidence="2" id="KW-0433">Leucine-rich repeat</keyword>
<dbReference type="InterPro" id="IPR055414">
    <property type="entry name" value="LRR_R13L4/SHOC2-like"/>
</dbReference>
<dbReference type="InterPro" id="IPR027417">
    <property type="entry name" value="P-loop_NTPase"/>
</dbReference>
<keyword evidence="12" id="KW-1185">Reference proteome</keyword>
<evidence type="ECO:0000313" key="11">
    <source>
        <dbReference type="EMBL" id="WOG86195.1"/>
    </source>
</evidence>
<feature type="domain" description="Disease resistance protein winged helix" evidence="9">
    <location>
        <begin position="406"/>
        <end position="481"/>
    </location>
</feature>
<dbReference type="EMBL" id="CP093344">
    <property type="protein sequence ID" value="WOG86195.1"/>
    <property type="molecule type" value="Genomic_DNA"/>
</dbReference>
<dbReference type="AlphaFoldDB" id="A0AAF0WA75"/>
<name>A0AAF0WA75_DAUCS</name>
<evidence type="ECO:0008006" key="13">
    <source>
        <dbReference type="Google" id="ProtNLM"/>
    </source>
</evidence>
<organism evidence="11 12">
    <name type="scientific">Daucus carota subsp. sativus</name>
    <name type="common">Carrot</name>
    <dbReference type="NCBI Taxonomy" id="79200"/>
    <lineage>
        <taxon>Eukaryota</taxon>
        <taxon>Viridiplantae</taxon>
        <taxon>Streptophyta</taxon>
        <taxon>Embryophyta</taxon>
        <taxon>Tracheophyta</taxon>
        <taxon>Spermatophyta</taxon>
        <taxon>Magnoliopsida</taxon>
        <taxon>eudicotyledons</taxon>
        <taxon>Gunneridae</taxon>
        <taxon>Pentapetalae</taxon>
        <taxon>asterids</taxon>
        <taxon>campanulids</taxon>
        <taxon>Apiales</taxon>
        <taxon>Apiaceae</taxon>
        <taxon>Apioideae</taxon>
        <taxon>Scandiceae</taxon>
        <taxon>Daucinae</taxon>
        <taxon>Daucus</taxon>
        <taxon>Daucus sect. Daucus</taxon>
    </lineage>
</organism>
<dbReference type="GO" id="GO:0098542">
    <property type="term" value="P:defense response to other organism"/>
    <property type="evidence" value="ECO:0007669"/>
    <property type="project" value="TreeGrafter"/>
</dbReference>
<dbReference type="Proteomes" id="UP000077755">
    <property type="component" value="Chromosome 2"/>
</dbReference>
<dbReference type="Gene3D" id="3.40.50.300">
    <property type="entry name" value="P-loop containing nucleotide triphosphate hydrolases"/>
    <property type="match status" value="1"/>
</dbReference>
<dbReference type="Gene3D" id="3.80.10.10">
    <property type="entry name" value="Ribonuclease Inhibitor"/>
    <property type="match status" value="1"/>
</dbReference>
<dbReference type="InterPro" id="IPR038005">
    <property type="entry name" value="RX-like_CC"/>
</dbReference>
<dbReference type="SUPFAM" id="SSF52058">
    <property type="entry name" value="L domain-like"/>
    <property type="match status" value="1"/>
</dbReference>
<evidence type="ECO:0000256" key="2">
    <source>
        <dbReference type="ARBA" id="ARBA00022614"/>
    </source>
</evidence>
<reference evidence="11" key="1">
    <citation type="journal article" date="2016" name="Nat. Genet.">
        <title>A high-quality carrot genome assembly provides new insights into carotenoid accumulation and asterid genome evolution.</title>
        <authorList>
            <person name="Iorizzo M."/>
            <person name="Ellison S."/>
            <person name="Senalik D."/>
            <person name="Zeng P."/>
            <person name="Satapoomin P."/>
            <person name="Huang J."/>
            <person name="Bowman M."/>
            <person name="Iovene M."/>
            <person name="Sanseverino W."/>
            <person name="Cavagnaro P."/>
            <person name="Yildiz M."/>
            <person name="Macko-Podgorni A."/>
            <person name="Moranska E."/>
            <person name="Grzebelus E."/>
            <person name="Grzebelus D."/>
            <person name="Ashrafi H."/>
            <person name="Zheng Z."/>
            <person name="Cheng S."/>
            <person name="Spooner D."/>
            <person name="Van Deynze A."/>
            <person name="Simon P."/>
        </authorList>
    </citation>
    <scope>NUCLEOTIDE SEQUENCE</scope>
    <source>
        <tissue evidence="11">Leaf</tissue>
    </source>
</reference>
<dbReference type="InterPro" id="IPR044974">
    <property type="entry name" value="Disease_R_plants"/>
</dbReference>
<dbReference type="InterPro" id="IPR041118">
    <property type="entry name" value="Rx_N"/>
</dbReference>
<dbReference type="InterPro" id="IPR058922">
    <property type="entry name" value="WHD_DRP"/>
</dbReference>
<dbReference type="PANTHER" id="PTHR23155">
    <property type="entry name" value="DISEASE RESISTANCE PROTEIN RP"/>
    <property type="match status" value="1"/>
</dbReference>
<dbReference type="SUPFAM" id="SSF52540">
    <property type="entry name" value="P-loop containing nucleoside triphosphate hydrolases"/>
    <property type="match status" value="1"/>
</dbReference>
<sequence length="939" mass="108102">MAEATVSIVAGRLSDLLTEEGQLLHGVKAEIEQVVTELMRMKTFLADADSRLDEERICILLQEVRELAYDAEHVVETFLVEASSSPGKIMQWMNTRKFTRKIEGIQRKMSVVFSGFHDCNIKSTSETGEPSDSSNGIRGRLKRFHSFTTVEPEIFVGLEADVDHLVGLLVDESDGCYPLISICGMGGLGKTTLAQKIYNHSTIRRHFAGLAWASISQKWQTKEVLQRILICLVHDKKEEILTWDDDKLVENLLEIQQKKKCLIVLDDICKLMLTSRNVDVAEYVDPEGLVHKPETLSADESWKLLQLKALPTRGGYIDYKRMEELGREMLRKCAGLPLAIVILGGILVTKPSLVEWEKVYYDSLSSLKRGKGLGENQQNELFYILLWSYNELPPQLKPCFLYLGKFNEDEWIDAETLYQLWIAEGMVLSSDKREGETMMQVAESYMGELVHKSMVQVRVDDSESLLTKFKSCSLHDLMRDLSLSLAKEKHFFEAIDLREENDFHLSMFPYTRQLVNRDWTYRSKQSDSYIVKIPNHQHYRSMLLMQVSDSRSFPPVLGSNTANFRLLRVLALENVKLRIHAQTVSGNRFGTSIGSVIGSLIYLRYLSARNSNLIILPWIRKLVLLQTLKLDGDNVTPYPAKSIAILSKLSHLRHVYLPDSFYNFEKNAKLRLNGLSKLETLENFNTEWCEVKDLPELTSLQRLRVRADDIHCDVEELMKYLATLALSSTSVLRYWVLHFEIIHGRSFNDPNIIRQLFWNDKFNLQELFIRGRLPELDELFEYPQQQLNNTHIDASLICITKLKLWFSYLEKDPMPVLEKIPTLRYLDLELNAYMGKEMTCSAIGFPKLIHLKLSNLSKLEKWRVDEGSMPILSELTISECNKLKELPEGLVFLDSLRKLRVGRMPLEFSLNIRLLNGKQGPDFYKVAHVPYITFDCSNW</sequence>
<dbReference type="CDD" id="cd14798">
    <property type="entry name" value="RX-CC_like"/>
    <property type="match status" value="1"/>
</dbReference>
<protein>
    <recommendedName>
        <fullName evidence="13">NB-ARC domain-containing protein</fullName>
    </recommendedName>
</protein>
<keyword evidence="6" id="KW-0067">ATP-binding</keyword>
<gene>
    <name evidence="11" type="ORF">DCAR_0205396</name>
</gene>
<dbReference type="Pfam" id="PF18052">
    <property type="entry name" value="Rx_N"/>
    <property type="match status" value="1"/>
</dbReference>
<comment type="similarity">
    <text evidence="1">Belongs to the disease resistance NB-LRR family.</text>
</comment>
<evidence type="ECO:0000259" key="9">
    <source>
        <dbReference type="Pfam" id="PF23559"/>
    </source>
</evidence>
<keyword evidence="3" id="KW-0677">Repeat</keyword>
<keyword evidence="4" id="KW-0547">Nucleotide-binding</keyword>
<dbReference type="InterPro" id="IPR032675">
    <property type="entry name" value="LRR_dom_sf"/>
</dbReference>
<dbReference type="InterPro" id="IPR002182">
    <property type="entry name" value="NB-ARC"/>
</dbReference>
<evidence type="ECO:0000256" key="6">
    <source>
        <dbReference type="ARBA" id="ARBA00022840"/>
    </source>
</evidence>
<proteinExistence type="inferred from homology"/>
<feature type="domain" description="NB-ARC" evidence="7">
    <location>
        <begin position="159"/>
        <end position="311"/>
    </location>
</feature>
<dbReference type="Pfam" id="PF23559">
    <property type="entry name" value="WHD_DRP"/>
    <property type="match status" value="1"/>
</dbReference>
<evidence type="ECO:0000256" key="3">
    <source>
        <dbReference type="ARBA" id="ARBA00022737"/>
    </source>
</evidence>
<feature type="domain" description="Disease resistance R13L4/SHOC-2-like LRR" evidence="10">
    <location>
        <begin position="560"/>
        <end position="901"/>
    </location>
</feature>
<dbReference type="PANTHER" id="PTHR23155:SF1185">
    <property type="entry name" value="DISEASE RESISTANCE RPP8-LIKE PROTEIN 3-RELATED"/>
    <property type="match status" value="1"/>
</dbReference>
<dbReference type="Gene3D" id="1.20.5.4130">
    <property type="match status" value="1"/>
</dbReference>
<accession>A0AAF0WA75</accession>
<reference evidence="11" key="2">
    <citation type="submission" date="2022-03" db="EMBL/GenBank/DDBJ databases">
        <title>Draft title - Genomic analysis of global carrot germplasm unveils the trajectory of domestication and the origin of high carotenoid orange carrot.</title>
        <authorList>
            <person name="Iorizzo M."/>
            <person name="Ellison S."/>
            <person name="Senalik D."/>
            <person name="Macko-Podgorni A."/>
            <person name="Grzebelus D."/>
            <person name="Bostan H."/>
            <person name="Rolling W."/>
            <person name="Curaba J."/>
            <person name="Simon P."/>
        </authorList>
    </citation>
    <scope>NUCLEOTIDE SEQUENCE</scope>
    <source>
        <tissue evidence="11">Leaf</tissue>
    </source>
</reference>